<reference evidence="1 2" key="1">
    <citation type="submission" date="2018-01" db="EMBL/GenBank/DDBJ databases">
        <title>Cryobacterium sp. nov., from glaciers in China.</title>
        <authorList>
            <person name="Liu Q."/>
            <person name="Xin Y.-H."/>
        </authorList>
    </citation>
    <scope>NUCLEOTIDE SEQUENCE [LARGE SCALE GENOMIC DNA]</scope>
    <source>
        <strain evidence="1 2">TMB1-8</strain>
    </source>
</reference>
<gene>
    <name evidence="1" type="ORF">C3B59_00975</name>
</gene>
<dbReference type="Proteomes" id="UP000237104">
    <property type="component" value="Unassembled WGS sequence"/>
</dbReference>
<dbReference type="OrthoDB" id="5095936at2"/>
<comment type="caution">
    <text evidence="1">The sequence shown here is derived from an EMBL/GenBank/DDBJ whole genome shotgun (WGS) entry which is preliminary data.</text>
</comment>
<dbReference type="EMBL" id="PPXF01000011">
    <property type="protein sequence ID" value="POH71211.1"/>
    <property type="molecule type" value="Genomic_DNA"/>
</dbReference>
<proteinExistence type="predicted"/>
<evidence type="ECO:0000313" key="2">
    <source>
        <dbReference type="Proteomes" id="UP000237104"/>
    </source>
</evidence>
<protein>
    <submittedName>
        <fullName evidence="1">Uncharacterized protein</fullName>
    </submittedName>
</protein>
<name>A0A2S3ZPS2_9MICO</name>
<accession>A0A2S3ZPS2</accession>
<dbReference type="AlphaFoldDB" id="A0A2S3ZPS2"/>
<evidence type="ECO:0000313" key="1">
    <source>
        <dbReference type="EMBL" id="POH71211.1"/>
    </source>
</evidence>
<dbReference type="RefSeq" id="WP_103429636.1">
    <property type="nucleotide sequence ID" value="NZ_PPXF01000011.1"/>
</dbReference>
<organism evidence="1 2">
    <name type="scientific">Cryobacterium zongtaii</name>
    <dbReference type="NCBI Taxonomy" id="1259217"/>
    <lineage>
        <taxon>Bacteria</taxon>
        <taxon>Bacillati</taxon>
        <taxon>Actinomycetota</taxon>
        <taxon>Actinomycetes</taxon>
        <taxon>Micrococcales</taxon>
        <taxon>Microbacteriaceae</taxon>
        <taxon>Cryobacterium</taxon>
    </lineage>
</organism>
<sequence length="695" mass="68802">MPAEDTAQPAPTIVDAHRDGIEETAAAGAAATHDLQNAQATAARDVQDAQDTAVGDLQDAHSTAVHDVRDTQAGAAHNAQDAQIAATAAVLGSVGRAAGSTSRAVAAGGAAVAVTFSDVEAMTTSIQSLNRLVAPMIGTVAALAVDPDLLESLVLSPLTGANAEAAALRAATRLTTQLVVTESLALVTASVVTTYQLADSALQASAAALGGGVSVGGSVVGGAVTVAGTSIRGAGDVVGAAAAGAWDVTGAAITGIGGFAGAAVLGAGSVAGVAVTGAGNVAGAAASGVGGVAAARADLAVTMVTGAGVAVGLAGALATSFKAGVLQETAETLAGALTAAADQSQENPVGDFRTRGIPLPVAVGVSFFENFSWSDVSANAAANVGALIGATGPYFDDIVGMIIHDGQTLGMFNDGEATLGGSGLSANELSGRTQDSVTLSEKEILGGAGEFTTDTVDRIVPRDVSSLFASSKQIDATGKEDFAQIRIFDSVTTVERPPGTMTEEHAYTVQIPSTLVWDPYSGAAPNDITADLLALHGDQTALMDAVFDAMEKEGIPTGLGAPPVMTTGFSLGGITAAAMAADPRGYNIQQVVTAGSPISEMAIPDGVDVIALAADEDLVAVGTGGQNPETWTTVGGSGSLLSGESDSTVMHAINVHNANRYAVMAAEHPEINEDSAVTSYFAGDVTVSDYYATRK</sequence>